<evidence type="ECO:0000313" key="4">
    <source>
        <dbReference type="EMBL" id="KAJ8599457.1"/>
    </source>
</evidence>
<reference evidence="4" key="1">
    <citation type="submission" date="2023-01" db="EMBL/GenBank/DDBJ databases">
        <title>Metagenome sequencing of chrysophaentin producing Chrysophaeum taylorii.</title>
        <authorList>
            <person name="Davison J."/>
            <person name="Bewley C."/>
        </authorList>
    </citation>
    <scope>NUCLEOTIDE SEQUENCE</scope>
    <source>
        <strain evidence="4">NIES-1699</strain>
    </source>
</reference>
<evidence type="ECO:0000256" key="3">
    <source>
        <dbReference type="SAM" id="SignalP"/>
    </source>
</evidence>
<gene>
    <name evidence="4" type="ORF">CTAYLR_008048</name>
</gene>
<dbReference type="InterPro" id="IPR006652">
    <property type="entry name" value="Kelch_1"/>
</dbReference>
<dbReference type="InterPro" id="IPR037293">
    <property type="entry name" value="Gal_Oxidase_central_sf"/>
</dbReference>
<evidence type="ECO:0000256" key="1">
    <source>
        <dbReference type="ARBA" id="ARBA00022441"/>
    </source>
</evidence>
<protein>
    <recommendedName>
        <fullName evidence="6">N-acetylneuraminate epimerase</fullName>
    </recommendedName>
</protein>
<accession>A0AAD7XFL1</accession>
<dbReference type="PANTHER" id="PTHR24412">
    <property type="entry name" value="KELCH PROTEIN"/>
    <property type="match status" value="1"/>
</dbReference>
<evidence type="ECO:0000256" key="2">
    <source>
        <dbReference type="ARBA" id="ARBA00022737"/>
    </source>
</evidence>
<organism evidence="4 5">
    <name type="scientific">Chrysophaeum taylorii</name>
    <dbReference type="NCBI Taxonomy" id="2483200"/>
    <lineage>
        <taxon>Eukaryota</taxon>
        <taxon>Sar</taxon>
        <taxon>Stramenopiles</taxon>
        <taxon>Ochrophyta</taxon>
        <taxon>Pelagophyceae</taxon>
        <taxon>Pelagomonadales</taxon>
        <taxon>Pelagomonadaceae</taxon>
        <taxon>Chrysophaeum</taxon>
    </lineage>
</organism>
<comment type="caution">
    <text evidence="4">The sequence shown here is derived from an EMBL/GenBank/DDBJ whole genome shotgun (WGS) entry which is preliminary data.</text>
</comment>
<keyword evidence="1" id="KW-0880">Kelch repeat</keyword>
<dbReference type="Gene3D" id="2.130.10.80">
    <property type="entry name" value="Galactose oxidase/kelch, beta-propeller"/>
    <property type="match status" value="1"/>
</dbReference>
<name>A0AAD7XFL1_9STRA</name>
<dbReference type="Pfam" id="PF24681">
    <property type="entry name" value="Kelch_KLHDC2_KLHL20_DRC7"/>
    <property type="match status" value="1"/>
</dbReference>
<dbReference type="AlphaFoldDB" id="A0AAD7XFL1"/>
<evidence type="ECO:0000313" key="5">
    <source>
        <dbReference type="Proteomes" id="UP001230188"/>
    </source>
</evidence>
<dbReference type="Gene3D" id="2.120.10.80">
    <property type="entry name" value="Kelch-type beta propeller"/>
    <property type="match status" value="1"/>
</dbReference>
<dbReference type="SMART" id="SM00612">
    <property type="entry name" value="Kelch"/>
    <property type="match status" value="4"/>
</dbReference>
<keyword evidence="3" id="KW-0732">Signal</keyword>
<dbReference type="EMBL" id="JAQMWT010000563">
    <property type="protein sequence ID" value="KAJ8599457.1"/>
    <property type="molecule type" value="Genomic_DNA"/>
</dbReference>
<dbReference type="SUPFAM" id="SSF117281">
    <property type="entry name" value="Kelch motif"/>
    <property type="match status" value="1"/>
</dbReference>
<evidence type="ECO:0008006" key="6">
    <source>
        <dbReference type="Google" id="ProtNLM"/>
    </source>
</evidence>
<feature type="signal peptide" evidence="3">
    <location>
        <begin position="1"/>
        <end position="18"/>
    </location>
</feature>
<keyword evidence="2" id="KW-0677">Repeat</keyword>
<sequence length="462" mass="50466">MWWRCWLVLSLVAPSARAVPNVVGFEFVDVSQPTQPVVGVLEDSSFEQLVVLEDSVDLESVNVVAITNNTDEITEVVMELSLGDEIVVSITEATPPFSLYEDIDGVFQAPGVDDHALQAGVLYTLYAEAQIGEGLEVYFRINNETRATSTPTTVFAPDLSTYSWTLTEYADQVDARHECGFVEAGGKFYLMGGRGVRPTNIYDPATDEWSDGAELDNIHHFQAVALNDGRILLPNAFTELWPDEDPLEYILYYDPATDSFTEGPTIPDVDRRRGAGGAVLYNDLVYVVGGIKNGHTNGTVTLFDVFDPSTEIWTAIENEPAHARDHASAVVVGDKLYFAGGRRSEVNVFSLLTPQVDVYDFLADLWITLENPLPTPRAGVAAVAFFSKLIVIGGESDQDDAHGSTEMYDPLTDTWTVLAELNDNRHGTFAIAYDDALFICAGSGDQGGGPELTSMEVFSDDT</sequence>
<dbReference type="InterPro" id="IPR015915">
    <property type="entry name" value="Kelch-typ_b-propeller"/>
</dbReference>
<dbReference type="Proteomes" id="UP001230188">
    <property type="component" value="Unassembled WGS sequence"/>
</dbReference>
<keyword evidence="5" id="KW-1185">Reference proteome</keyword>
<proteinExistence type="predicted"/>
<feature type="chain" id="PRO_5041964764" description="N-acetylneuraminate epimerase" evidence="3">
    <location>
        <begin position="19"/>
        <end position="462"/>
    </location>
</feature>
<dbReference type="PANTHER" id="PTHR24412:SF441">
    <property type="entry name" value="KELCH-LIKE PROTEIN 28"/>
    <property type="match status" value="1"/>
</dbReference>